<dbReference type="SUPFAM" id="SSF49899">
    <property type="entry name" value="Concanavalin A-like lectins/glucanases"/>
    <property type="match status" value="1"/>
</dbReference>
<keyword evidence="5 6" id="KW-0067">ATP-binding</keyword>
<gene>
    <name evidence="10" type="ORF">KDW_20570</name>
</gene>
<dbReference type="InterPro" id="IPR011009">
    <property type="entry name" value="Kinase-like_dom_sf"/>
</dbReference>
<keyword evidence="2" id="KW-0808">Transferase</keyword>
<proteinExistence type="predicted"/>
<dbReference type="Proteomes" id="UP000326912">
    <property type="component" value="Unassembled WGS sequence"/>
</dbReference>
<keyword evidence="4" id="KW-0418">Kinase</keyword>
<sequence length="811" mass="87476">MEDRIGQQLGNYKLLRLLGQGGFADVYLGEHIHLRTQAAIKILQVRLGESSIQNFLNEARTIAHLVHPSIIRVLDFGVQDNTPFLVMDYAPRGTFRQRFLQGSPLPAAMLVPYIKQTAAALQYGHDKKLVHRDVKPENMLLSTNDEILLADFGLALIAYNTISRSPTETAGTAAYMAPEQLQGKPRPASDQYALGVIAYEWLTGTCPFEGSFFEVASQQVLAPPPSIFEKAPQTSKQVAAVVMQALDKDPQKRFLHVRDFAQALEEASMSNQHYPSRATASHKGSSTSMDARLLADRRSNAFPRPAQPNKTPMQSNSLTNLPTFPASNPNVSSTTHQSLSGVRIIPPGANSQPSMSGYPVSAQPPAPSANPNTTRQFSPSQSARQFSPSQAARQFSPSQVSQTNMPIFPAGTGSQANMPTPSSSQPLSGGSRPLPQGSHMTLAGIHPTPAKPIHSTEATRKVMASNQTSFTGVPFQANRTETGFQSKPLTGSGQLPGAINSGDKQPAANSSKNTFRSLAQTKAKFNLSTRNIIIVAFVILLIIGSIFAISMFNGSHETALERQNARATRIASHALATAQAKQSIQATQTAQAKIDMTNTYLPNGTSKLVLDDPLTNNRNNWQEGVDPTGVTGGKCTITDKGYQVDGSNLAPTPCFLPQHPHSNFTYQVNMNITNIGQRFSGAGIIFRANSDTKQYYFFEIFGSGNYSLQKCYTIGCINYIDGYKNGKQALTTFKQGNNVTNVLAVVAQGTSISLYLNKQKVSTVTDPFGAPFDTGDIGVMATGGNDTGVDTADNTITTAVFSHAKIWDIQG</sequence>
<dbReference type="InterPro" id="IPR000719">
    <property type="entry name" value="Prot_kinase_dom"/>
</dbReference>
<comment type="caution">
    <text evidence="10">The sequence shown here is derived from an EMBL/GenBank/DDBJ whole genome shotgun (WGS) entry which is preliminary data.</text>
</comment>
<dbReference type="SUPFAM" id="SSF56112">
    <property type="entry name" value="Protein kinase-like (PK-like)"/>
    <property type="match status" value="1"/>
</dbReference>
<feature type="domain" description="Protein kinase" evidence="9">
    <location>
        <begin position="12"/>
        <end position="265"/>
    </location>
</feature>
<feature type="compositionally biased region" description="Polar residues" evidence="7">
    <location>
        <begin position="412"/>
        <end position="428"/>
    </location>
</feature>
<evidence type="ECO:0000256" key="8">
    <source>
        <dbReference type="SAM" id="Phobius"/>
    </source>
</evidence>
<feature type="compositionally biased region" description="Polar residues" evidence="7">
    <location>
        <begin position="308"/>
        <end position="340"/>
    </location>
</feature>
<evidence type="ECO:0000256" key="6">
    <source>
        <dbReference type="PROSITE-ProRule" id="PRU10141"/>
    </source>
</evidence>
<dbReference type="PROSITE" id="PS00108">
    <property type="entry name" value="PROTEIN_KINASE_ST"/>
    <property type="match status" value="1"/>
</dbReference>
<keyword evidence="11" id="KW-1185">Reference proteome</keyword>
<evidence type="ECO:0000313" key="10">
    <source>
        <dbReference type="EMBL" id="GER87895.1"/>
    </source>
</evidence>
<keyword evidence="3 6" id="KW-0547">Nucleotide-binding</keyword>
<evidence type="ECO:0000256" key="7">
    <source>
        <dbReference type="SAM" id="MobiDB-lite"/>
    </source>
</evidence>
<protein>
    <recommendedName>
        <fullName evidence="1">non-specific serine/threonine protein kinase</fullName>
        <ecNumber evidence="1">2.7.11.1</ecNumber>
    </recommendedName>
</protein>
<dbReference type="Pfam" id="PF00069">
    <property type="entry name" value="Pkinase"/>
    <property type="match status" value="1"/>
</dbReference>
<dbReference type="InterPro" id="IPR008271">
    <property type="entry name" value="Ser/Thr_kinase_AS"/>
</dbReference>
<dbReference type="PROSITE" id="PS50011">
    <property type="entry name" value="PROTEIN_KINASE_DOM"/>
    <property type="match status" value="1"/>
</dbReference>
<dbReference type="InterPro" id="IPR013320">
    <property type="entry name" value="ConA-like_dom_sf"/>
</dbReference>
<evidence type="ECO:0000256" key="2">
    <source>
        <dbReference type="ARBA" id="ARBA00022679"/>
    </source>
</evidence>
<reference evidence="10 11" key="1">
    <citation type="submission" date="2019-10" db="EMBL/GenBank/DDBJ databases">
        <title>Dictyobacter vulcani sp. nov., within the class Ktedonobacteria, isolated from soil of volcanic Mt. Zao.</title>
        <authorList>
            <person name="Zheng Y."/>
            <person name="Wang C.M."/>
            <person name="Sakai Y."/>
            <person name="Abe K."/>
            <person name="Yokota A."/>
            <person name="Yabe S."/>
        </authorList>
    </citation>
    <scope>NUCLEOTIDE SEQUENCE [LARGE SCALE GENOMIC DNA]</scope>
    <source>
        <strain evidence="10 11">W12</strain>
    </source>
</reference>
<evidence type="ECO:0000256" key="5">
    <source>
        <dbReference type="ARBA" id="ARBA00022840"/>
    </source>
</evidence>
<evidence type="ECO:0000259" key="9">
    <source>
        <dbReference type="PROSITE" id="PS50011"/>
    </source>
</evidence>
<dbReference type="PANTHER" id="PTHR43289">
    <property type="entry name" value="MITOGEN-ACTIVATED PROTEIN KINASE KINASE KINASE 20-RELATED"/>
    <property type="match status" value="1"/>
</dbReference>
<keyword evidence="8" id="KW-0472">Membrane</keyword>
<feature type="transmembrane region" description="Helical" evidence="8">
    <location>
        <begin position="532"/>
        <end position="552"/>
    </location>
</feature>
<dbReference type="PANTHER" id="PTHR43289:SF6">
    <property type="entry name" value="SERINE_THREONINE-PROTEIN KINASE NEKL-3"/>
    <property type="match status" value="1"/>
</dbReference>
<dbReference type="AlphaFoldDB" id="A0A5J4KJB0"/>
<keyword evidence="8" id="KW-1133">Transmembrane helix</keyword>
<evidence type="ECO:0000256" key="3">
    <source>
        <dbReference type="ARBA" id="ARBA00022741"/>
    </source>
</evidence>
<dbReference type="EMBL" id="BKZW01000001">
    <property type="protein sequence ID" value="GER87895.1"/>
    <property type="molecule type" value="Genomic_DNA"/>
</dbReference>
<dbReference type="EC" id="2.7.11.1" evidence="1"/>
<dbReference type="Gene3D" id="2.60.120.560">
    <property type="entry name" value="Exo-inulinase, domain 1"/>
    <property type="match status" value="1"/>
</dbReference>
<evidence type="ECO:0000313" key="11">
    <source>
        <dbReference type="Proteomes" id="UP000326912"/>
    </source>
</evidence>
<evidence type="ECO:0000256" key="1">
    <source>
        <dbReference type="ARBA" id="ARBA00012513"/>
    </source>
</evidence>
<dbReference type="GO" id="GO:0004674">
    <property type="term" value="F:protein serine/threonine kinase activity"/>
    <property type="evidence" value="ECO:0007669"/>
    <property type="project" value="UniProtKB-EC"/>
</dbReference>
<dbReference type="SMART" id="SM00220">
    <property type="entry name" value="S_TKc"/>
    <property type="match status" value="1"/>
</dbReference>
<dbReference type="PROSITE" id="PS00107">
    <property type="entry name" value="PROTEIN_KINASE_ATP"/>
    <property type="match status" value="1"/>
</dbReference>
<feature type="binding site" evidence="6">
    <location>
        <position position="41"/>
    </location>
    <ligand>
        <name>ATP</name>
        <dbReference type="ChEBI" id="CHEBI:30616"/>
    </ligand>
</feature>
<keyword evidence="8" id="KW-0812">Transmembrane</keyword>
<feature type="region of interest" description="Disordered" evidence="7">
    <location>
        <begin position="268"/>
        <end position="288"/>
    </location>
</feature>
<dbReference type="Gene3D" id="1.10.510.10">
    <property type="entry name" value="Transferase(Phosphotransferase) domain 1"/>
    <property type="match status" value="1"/>
</dbReference>
<dbReference type="CDD" id="cd14014">
    <property type="entry name" value="STKc_PknB_like"/>
    <property type="match status" value="1"/>
</dbReference>
<name>A0A5J4KJB0_9CHLR</name>
<organism evidence="10 11">
    <name type="scientific">Dictyobacter vulcani</name>
    <dbReference type="NCBI Taxonomy" id="2607529"/>
    <lineage>
        <taxon>Bacteria</taxon>
        <taxon>Bacillati</taxon>
        <taxon>Chloroflexota</taxon>
        <taxon>Ktedonobacteria</taxon>
        <taxon>Ktedonobacterales</taxon>
        <taxon>Dictyobacteraceae</taxon>
        <taxon>Dictyobacter</taxon>
    </lineage>
</organism>
<accession>A0A5J4KJB0</accession>
<feature type="compositionally biased region" description="Polar residues" evidence="7">
    <location>
        <begin position="373"/>
        <end position="405"/>
    </location>
</feature>
<dbReference type="GO" id="GO:0005524">
    <property type="term" value="F:ATP binding"/>
    <property type="evidence" value="ECO:0007669"/>
    <property type="project" value="UniProtKB-UniRule"/>
</dbReference>
<feature type="region of interest" description="Disordered" evidence="7">
    <location>
        <begin position="300"/>
        <end position="438"/>
    </location>
</feature>
<evidence type="ECO:0000256" key="4">
    <source>
        <dbReference type="ARBA" id="ARBA00022777"/>
    </source>
</evidence>
<dbReference type="RefSeq" id="WP_162005115.1">
    <property type="nucleotide sequence ID" value="NZ_BKZW01000001.1"/>
</dbReference>
<dbReference type="InterPro" id="IPR017441">
    <property type="entry name" value="Protein_kinase_ATP_BS"/>
</dbReference>